<dbReference type="Proteomes" id="UP001066276">
    <property type="component" value="Chromosome 3_1"/>
</dbReference>
<evidence type="ECO:0000313" key="3">
    <source>
        <dbReference type="Proteomes" id="UP001066276"/>
    </source>
</evidence>
<dbReference type="EMBL" id="JANPWB010000005">
    <property type="protein sequence ID" value="KAJ1190336.1"/>
    <property type="molecule type" value="Genomic_DNA"/>
</dbReference>
<evidence type="ECO:0000256" key="1">
    <source>
        <dbReference type="SAM" id="MobiDB-lite"/>
    </source>
</evidence>
<accession>A0AAV7UNU6</accession>
<evidence type="ECO:0000313" key="2">
    <source>
        <dbReference type="EMBL" id="KAJ1190336.1"/>
    </source>
</evidence>
<feature type="compositionally biased region" description="Basic residues" evidence="1">
    <location>
        <begin position="247"/>
        <end position="257"/>
    </location>
</feature>
<reference evidence="2" key="1">
    <citation type="journal article" date="2022" name="bioRxiv">
        <title>Sequencing and chromosome-scale assembly of the giantPleurodeles waltlgenome.</title>
        <authorList>
            <person name="Brown T."/>
            <person name="Elewa A."/>
            <person name="Iarovenko S."/>
            <person name="Subramanian E."/>
            <person name="Araus A.J."/>
            <person name="Petzold A."/>
            <person name="Susuki M."/>
            <person name="Suzuki K.-i.T."/>
            <person name="Hayashi T."/>
            <person name="Toyoda A."/>
            <person name="Oliveira C."/>
            <person name="Osipova E."/>
            <person name="Leigh N.D."/>
            <person name="Simon A."/>
            <person name="Yun M.H."/>
        </authorList>
    </citation>
    <scope>NUCLEOTIDE SEQUENCE</scope>
    <source>
        <strain evidence="2">20211129_DDA</strain>
        <tissue evidence="2">Liver</tissue>
    </source>
</reference>
<dbReference type="AlphaFoldDB" id="A0AAV7UNU6"/>
<sequence length="288" mass="32942">MASFEDDRDKLAAELFSTNTSKVQVTNQGSEGLKQTFIKVERLKKQELSKWRDATILKRYLELKQIPRGLRITIFPSFDHLDSDLLGEWEGLILLSSFGMMNILIKHAETRREVLLIDIAKLEQEIVALNPPKASEKNYKILKNILTDYQFYIKDKKFKKLKRDEADYRNGRVFTFACKYDDIKILRHSQSDLRAGTLHNISASTTNVSSISSGSSETLDNSSGTFNNTTRSKPTSFLEELARFKRGQRLKHSKSGAKKREVDEAGRASTENPGERMTTRSVTRNQKN</sequence>
<organism evidence="2 3">
    <name type="scientific">Pleurodeles waltl</name>
    <name type="common">Iberian ribbed newt</name>
    <dbReference type="NCBI Taxonomy" id="8319"/>
    <lineage>
        <taxon>Eukaryota</taxon>
        <taxon>Metazoa</taxon>
        <taxon>Chordata</taxon>
        <taxon>Craniata</taxon>
        <taxon>Vertebrata</taxon>
        <taxon>Euteleostomi</taxon>
        <taxon>Amphibia</taxon>
        <taxon>Batrachia</taxon>
        <taxon>Caudata</taxon>
        <taxon>Salamandroidea</taxon>
        <taxon>Salamandridae</taxon>
        <taxon>Pleurodelinae</taxon>
        <taxon>Pleurodeles</taxon>
    </lineage>
</organism>
<name>A0AAV7UNU6_PLEWA</name>
<feature type="compositionally biased region" description="Low complexity" evidence="1">
    <location>
        <begin position="206"/>
        <end position="218"/>
    </location>
</feature>
<comment type="caution">
    <text evidence="2">The sequence shown here is derived from an EMBL/GenBank/DDBJ whole genome shotgun (WGS) entry which is preliminary data.</text>
</comment>
<feature type="compositionally biased region" description="Polar residues" evidence="1">
    <location>
        <begin position="219"/>
        <end position="232"/>
    </location>
</feature>
<gene>
    <name evidence="2" type="ORF">NDU88_007074</name>
</gene>
<proteinExistence type="predicted"/>
<feature type="compositionally biased region" description="Polar residues" evidence="1">
    <location>
        <begin position="279"/>
        <end position="288"/>
    </location>
</feature>
<feature type="region of interest" description="Disordered" evidence="1">
    <location>
        <begin position="247"/>
        <end position="288"/>
    </location>
</feature>
<feature type="region of interest" description="Disordered" evidence="1">
    <location>
        <begin position="206"/>
        <end position="232"/>
    </location>
</feature>
<keyword evidence="3" id="KW-1185">Reference proteome</keyword>
<protein>
    <submittedName>
        <fullName evidence="2">Uncharacterized protein</fullName>
    </submittedName>
</protein>